<protein>
    <submittedName>
        <fullName evidence="5">High mobility group protein 1</fullName>
    </submittedName>
</protein>
<dbReference type="SMART" id="SM00398">
    <property type="entry name" value="HMG"/>
    <property type="match status" value="1"/>
</dbReference>
<dbReference type="InParanoid" id="A0A1E5R7E0"/>
<evidence type="ECO:0000256" key="1">
    <source>
        <dbReference type="ARBA" id="ARBA00023125"/>
    </source>
</evidence>
<dbReference type="InterPro" id="IPR050342">
    <property type="entry name" value="HMGB"/>
</dbReference>
<evidence type="ECO:0000313" key="6">
    <source>
        <dbReference type="Proteomes" id="UP000095728"/>
    </source>
</evidence>
<feature type="region of interest" description="Disordered" evidence="3">
    <location>
        <begin position="215"/>
        <end position="255"/>
    </location>
</feature>
<keyword evidence="6" id="KW-1185">Reference proteome</keyword>
<keyword evidence="1 2" id="KW-0238">DNA-binding</keyword>
<dbReference type="OrthoDB" id="3972868at2759"/>
<dbReference type="EMBL" id="LPNM01000009">
    <property type="protein sequence ID" value="OEJ82798.1"/>
    <property type="molecule type" value="Genomic_DNA"/>
</dbReference>
<dbReference type="Proteomes" id="UP000095728">
    <property type="component" value="Unassembled WGS sequence"/>
</dbReference>
<feature type="DNA-binding region" description="HMG box" evidence="2">
    <location>
        <begin position="100"/>
        <end position="173"/>
    </location>
</feature>
<dbReference type="PANTHER" id="PTHR48112:SF24">
    <property type="entry name" value="HIGH MOBILITY GROUP PROTEIN 1"/>
    <property type="match status" value="1"/>
</dbReference>
<dbReference type="GO" id="GO:0005634">
    <property type="term" value="C:nucleus"/>
    <property type="evidence" value="ECO:0007669"/>
    <property type="project" value="UniProtKB-UniRule"/>
</dbReference>
<sequence length="255" mass="28400">MSEQSLKFRVAKDSASSQTASCVVDFYNCIGEDEDLKNDAFMTLTEALKKLTGSATQLQEVAVDYSGALPVATAPSIAEVVNEPKKEEVKKRASKDPFAPKKPLTVFFAYSAYIRDSLIEDRKKSNLPPYTSVEITQEISKRWKELSDEEKSKWKQAYMAELEHYQKRKAEYLEAKKNGTFQADVDFTNNAPVPIPDDIGVTSQAIEDAVIAELENVDSQDAGASAGSKRTRASEPEKKKKKKKSKKDKKNASNE</sequence>
<dbReference type="FunCoup" id="A0A1E5R7E0">
    <property type="interactions" value="297"/>
</dbReference>
<dbReference type="SUPFAM" id="SSF47095">
    <property type="entry name" value="HMG-box"/>
    <property type="match status" value="1"/>
</dbReference>
<proteinExistence type="predicted"/>
<dbReference type="AlphaFoldDB" id="A0A1E5R7E0"/>
<dbReference type="InterPro" id="IPR036910">
    <property type="entry name" value="HMG_box_dom_sf"/>
</dbReference>
<dbReference type="PROSITE" id="PS50118">
    <property type="entry name" value="HMG_BOX_2"/>
    <property type="match status" value="1"/>
</dbReference>
<feature type="domain" description="HMG box" evidence="4">
    <location>
        <begin position="100"/>
        <end position="173"/>
    </location>
</feature>
<evidence type="ECO:0000256" key="3">
    <source>
        <dbReference type="SAM" id="MobiDB-lite"/>
    </source>
</evidence>
<keyword evidence="2" id="KW-0539">Nucleus</keyword>
<gene>
    <name evidence="5" type="ORF">AWRI3579_g3137</name>
</gene>
<dbReference type="GO" id="GO:0003677">
    <property type="term" value="F:DNA binding"/>
    <property type="evidence" value="ECO:0007669"/>
    <property type="project" value="UniProtKB-UniRule"/>
</dbReference>
<evidence type="ECO:0000313" key="5">
    <source>
        <dbReference type="EMBL" id="OEJ82798.1"/>
    </source>
</evidence>
<reference evidence="6" key="1">
    <citation type="journal article" date="2016" name="Genome Announc.">
        <title>Genome sequences of three species of Hanseniaspora isolated from spontaneous wine fermentations.</title>
        <authorList>
            <person name="Sternes P.R."/>
            <person name="Lee D."/>
            <person name="Kutyna D.R."/>
            <person name="Borneman A.R."/>
        </authorList>
    </citation>
    <scope>NUCLEOTIDE SEQUENCE [LARGE SCALE GENOMIC DNA]</scope>
    <source>
        <strain evidence="6">AWRI3579</strain>
    </source>
</reference>
<feature type="unsure residue" description="D or N" evidence="5">
    <location>
        <position position="197"/>
    </location>
</feature>
<feature type="compositionally biased region" description="Basic residues" evidence="3">
    <location>
        <begin position="239"/>
        <end position="249"/>
    </location>
</feature>
<dbReference type="Gene3D" id="1.10.30.10">
    <property type="entry name" value="High mobility group box domain"/>
    <property type="match status" value="1"/>
</dbReference>
<evidence type="ECO:0000259" key="4">
    <source>
        <dbReference type="PROSITE" id="PS50118"/>
    </source>
</evidence>
<dbReference type="Pfam" id="PF00505">
    <property type="entry name" value="HMG_box"/>
    <property type="match status" value="1"/>
</dbReference>
<evidence type="ECO:0000256" key="2">
    <source>
        <dbReference type="PROSITE-ProRule" id="PRU00267"/>
    </source>
</evidence>
<dbReference type="InterPro" id="IPR009071">
    <property type="entry name" value="HMG_box_dom"/>
</dbReference>
<name>A0A1E5R7E0_9ASCO</name>
<dbReference type="PANTHER" id="PTHR48112">
    <property type="entry name" value="HIGH MOBILITY GROUP PROTEIN DSP1"/>
    <property type="match status" value="1"/>
</dbReference>
<accession>A0A1E5R7E0</accession>
<comment type="caution">
    <text evidence="5">The sequence shown here is derived from an EMBL/GenBank/DDBJ whole genome shotgun (WGS) entry which is preliminary data.</text>
</comment>
<organism evidence="5 6">
    <name type="scientific">Hanseniaspora osmophila</name>
    <dbReference type="NCBI Taxonomy" id="56408"/>
    <lineage>
        <taxon>Eukaryota</taxon>
        <taxon>Fungi</taxon>
        <taxon>Dikarya</taxon>
        <taxon>Ascomycota</taxon>
        <taxon>Saccharomycotina</taxon>
        <taxon>Saccharomycetes</taxon>
        <taxon>Saccharomycodales</taxon>
        <taxon>Saccharomycodaceae</taxon>
        <taxon>Hanseniaspora</taxon>
    </lineage>
</organism>
<dbReference type="STRING" id="56408.A0A1E5R7E0"/>